<comment type="caution">
    <text evidence="2">The sequence shown here is derived from an EMBL/GenBank/DDBJ whole genome shotgun (WGS) entry which is preliminary data.</text>
</comment>
<sequence length="152" mass="16261">MSVASVKEFLNLNAPDIDIIELDVSTATVELAAAGHGVEPGQIAKTLALRIGDEIALVVAGGTARLDNKKFKARFQTKPRMLDFEDVERETSHPVGGVCPFGLPKPMKVFCDSSLRVYDEVVPAAGGTKAALRISPERLVALTGAEWIDVCQ</sequence>
<proteinExistence type="predicted"/>
<reference evidence="2" key="1">
    <citation type="submission" date="2021-01" db="EMBL/GenBank/DDBJ databases">
        <title>Rhizobium sp. strain KVB221 16S ribosomal RNA gene Genome sequencing and assembly.</title>
        <authorList>
            <person name="Kang M."/>
        </authorList>
    </citation>
    <scope>NUCLEOTIDE SEQUENCE</scope>
    <source>
        <strain evidence="2">KVB221</strain>
    </source>
</reference>
<dbReference type="CDD" id="cd04333">
    <property type="entry name" value="ProX_deacylase"/>
    <property type="match status" value="1"/>
</dbReference>
<name>A0A936YPZ5_9HYPH</name>
<protein>
    <submittedName>
        <fullName evidence="2">YbaK/EbsC family protein</fullName>
    </submittedName>
</protein>
<dbReference type="SUPFAM" id="SSF55826">
    <property type="entry name" value="YbaK/ProRS associated domain"/>
    <property type="match status" value="1"/>
</dbReference>
<dbReference type="InterPro" id="IPR007214">
    <property type="entry name" value="YbaK/aa-tRNA-synth-assoc-dom"/>
</dbReference>
<dbReference type="AlphaFoldDB" id="A0A936YPZ5"/>
<accession>A0A936YPZ5</accession>
<dbReference type="Proteomes" id="UP000633219">
    <property type="component" value="Unassembled WGS sequence"/>
</dbReference>
<dbReference type="Gene3D" id="3.90.960.10">
    <property type="entry name" value="YbaK/aminoacyl-tRNA synthetase-associated domain"/>
    <property type="match status" value="1"/>
</dbReference>
<feature type="domain" description="YbaK/aminoacyl-tRNA synthetase-associated" evidence="1">
    <location>
        <begin position="25"/>
        <end position="140"/>
    </location>
</feature>
<dbReference type="PANTHER" id="PTHR30411">
    <property type="entry name" value="CYTOPLASMIC PROTEIN"/>
    <property type="match status" value="1"/>
</dbReference>
<keyword evidence="3" id="KW-1185">Reference proteome</keyword>
<gene>
    <name evidence="2" type="ORF">JJB09_01295</name>
</gene>
<evidence type="ECO:0000259" key="1">
    <source>
        <dbReference type="Pfam" id="PF04073"/>
    </source>
</evidence>
<dbReference type="PANTHER" id="PTHR30411:SF1">
    <property type="entry name" value="CYTOPLASMIC PROTEIN"/>
    <property type="match status" value="1"/>
</dbReference>
<dbReference type="Pfam" id="PF04073">
    <property type="entry name" value="tRNA_edit"/>
    <property type="match status" value="1"/>
</dbReference>
<dbReference type="GO" id="GO:0002161">
    <property type="term" value="F:aminoacyl-tRNA deacylase activity"/>
    <property type="evidence" value="ECO:0007669"/>
    <property type="project" value="InterPro"/>
</dbReference>
<organism evidence="2 3">
    <name type="scientific">Rhizobium setariae</name>
    <dbReference type="NCBI Taxonomy" id="2801340"/>
    <lineage>
        <taxon>Bacteria</taxon>
        <taxon>Pseudomonadati</taxon>
        <taxon>Pseudomonadota</taxon>
        <taxon>Alphaproteobacteria</taxon>
        <taxon>Hyphomicrobiales</taxon>
        <taxon>Rhizobiaceae</taxon>
        <taxon>Rhizobium/Agrobacterium group</taxon>
        <taxon>Rhizobium</taxon>
    </lineage>
</organism>
<dbReference type="InterPro" id="IPR036754">
    <property type="entry name" value="YbaK/aa-tRNA-synt-asso_dom_sf"/>
</dbReference>
<dbReference type="RefSeq" id="WP_201651991.1">
    <property type="nucleotide sequence ID" value="NZ_JAEQNC010000001.1"/>
</dbReference>
<evidence type="ECO:0000313" key="2">
    <source>
        <dbReference type="EMBL" id="MBL0370651.1"/>
    </source>
</evidence>
<evidence type="ECO:0000313" key="3">
    <source>
        <dbReference type="Proteomes" id="UP000633219"/>
    </source>
</evidence>
<dbReference type="EMBL" id="JAEQNC010000001">
    <property type="protein sequence ID" value="MBL0370651.1"/>
    <property type="molecule type" value="Genomic_DNA"/>
</dbReference>